<evidence type="ECO:0000313" key="2">
    <source>
        <dbReference type="Proteomes" id="UP000477386"/>
    </source>
</evidence>
<name>A0A6M0IIS7_9BACT</name>
<dbReference type="RefSeq" id="WP_164038345.1">
    <property type="nucleotide sequence ID" value="NZ_JAAGNZ010000001.1"/>
</dbReference>
<reference evidence="1 2" key="1">
    <citation type="submission" date="2020-02" db="EMBL/GenBank/DDBJ databases">
        <title>Draft genome sequence of two Spirosoma agri KCTC 52727 and Spirosoma terrae KCTC 52035.</title>
        <authorList>
            <person name="Rojas J."/>
            <person name="Ambika Manirajan B."/>
            <person name="Ratering S."/>
            <person name="Suarez C."/>
            <person name="Schnell S."/>
        </authorList>
    </citation>
    <scope>NUCLEOTIDE SEQUENCE [LARGE SCALE GENOMIC DNA]</scope>
    <source>
        <strain evidence="1 2">KCTC 52727</strain>
    </source>
</reference>
<keyword evidence="2" id="KW-1185">Reference proteome</keyword>
<proteinExistence type="predicted"/>
<gene>
    <name evidence="1" type="ORF">GK091_12780</name>
</gene>
<sequence>MEKAIVKIPFNGTAVGTGTNPVTAELTGAGFVPGRLDNQAIAFTEGGHADIIPKIVPFNASFSMSIWIKALGQPNGSPSASWLLYKFAGFERFLFIDLNSSLLRWSYLVIIQEFDEPEKGQVSVYLNSRLVGNKTFPADWGNPTGFCIVNDGPAYSGFVNLEEFALYPGVVSDLIQPENPSPVGLLEVEYFINGSKFKDRGIYVSSSDGLFDNLPLKDPQTFDWPDYHGVVMDLSAPRFGARIITLKCFIKSDEGVDEFIERIQQFITQFTKPGTQRLKINAHSTKPLVYEVILQNSINLNKKFRESNMVGTFDLVLMEPDPVKRVLNFVGPGTATITVTSTKVLAIHWGDGTHTYGVFGTKVTATHTYSTAGSYDIILSGVIEDITYFSSNALLVWGKL</sequence>
<dbReference type="GO" id="GO:0004553">
    <property type="term" value="F:hydrolase activity, hydrolyzing O-glycosyl compounds"/>
    <property type="evidence" value="ECO:0007669"/>
    <property type="project" value="UniProtKB-ARBA"/>
</dbReference>
<dbReference type="InterPro" id="IPR013320">
    <property type="entry name" value="ConA-like_dom_sf"/>
</dbReference>
<dbReference type="GO" id="GO:0005975">
    <property type="term" value="P:carbohydrate metabolic process"/>
    <property type="evidence" value="ECO:0007669"/>
    <property type="project" value="UniProtKB-ARBA"/>
</dbReference>
<dbReference type="EMBL" id="JAAGNZ010000001">
    <property type="protein sequence ID" value="NEU67757.1"/>
    <property type="molecule type" value="Genomic_DNA"/>
</dbReference>
<dbReference type="SUPFAM" id="SSF49899">
    <property type="entry name" value="Concanavalin A-like lectins/glucanases"/>
    <property type="match status" value="1"/>
</dbReference>
<protein>
    <recommendedName>
        <fullName evidence="3">PKD domain-containing protein</fullName>
    </recommendedName>
</protein>
<organism evidence="1 2">
    <name type="scientific">Spirosoma agri</name>
    <dbReference type="NCBI Taxonomy" id="1987381"/>
    <lineage>
        <taxon>Bacteria</taxon>
        <taxon>Pseudomonadati</taxon>
        <taxon>Bacteroidota</taxon>
        <taxon>Cytophagia</taxon>
        <taxon>Cytophagales</taxon>
        <taxon>Cytophagaceae</taxon>
        <taxon>Spirosoma</taxon>
    </lineage>
</organism>
<evidence type="ECO:0000313" key="1">
    <source>
        <dbReference type="EMBL" id="NEU67757.1"/>
    </source>
</evidence>
<dbReference type="SUPFAM" id="SSF49299">
    <property type="entry name" value="PKD domain"/>
    <property type="match status" value="1"/>
</dbReference>
<comment type="caution">
    <text evidence="1">The sequence shown here is derived from an EMBL/GenBank/DDBJ whole genome shotgun (WGS) entry which is preliminary data.</text>
</comment>
<dbReference type="Proteomes" id="UP000477386">
    <property type="component" value="Unassembled WGS sequence"/>
</dbReference>
<accession>A0A6M0IIS7</accession>
<evidence type="ECO:0008006" key="3">
    <source>
        <dbReference type="Google" id="ProtNLM"/>
    </source>
</evidence>
<dbReference type="InterPro" id="IPR035986">
    <property type="entry name" value="PKD_dom_sf"/>
</dbReference>
<dbReference type="AlphaFoldDB" id="A0A6M0IIS7"/>